<feature type="region of interest" description="Disordered" evidence="1">
    <location>
        <begin position="112"/>
        <end position="140"/>
    </location>
</feature>
<keyword evidence="2" id="KW-0812">Transmembrane</keyword>
<protein>
    <submittedName>
        <fullName evidence="3">Uncharacterized protein</fullName>
    </submittedName>
</protein>
<evidence type="ECO:0000313" key="3">
    <source>
        <dbReference type="EMBL" id="AMG73294.1"/>
    </source>
</evidence>
<feature type="region of interest" description="Disordered" evidence="1">
    <location>
        <begin position="227"/>
        <end position="248"/>
    </location>
</feature>
<sequence>MDDASEKPAKAPAAALWCALRPAMPAIIGAAALTFLFGAVMPSGWVMGISWNLYLDRLSELFVPPVGDAGRLALALGMAAVAALIAGLVALIAASPDAAGLGALRRRRHRGAADDALPRRRADLHPDAPPRPPIRAGRDLPALGLGPLPVRAEAETPAEPLPGEAAEADDTLILADLAPDDAFDEGAEPWLQPVEAAGPAMPDPADASLGAMVARFEAGLARRRQARGAPASTAAIPVETPPANEDAEPPVDFALEAALSTLQRMTGRAVG</sequence>
<evidence type="ECO:0000256" key="2">
    <source>
        <dbReference type="SAM" id="Phobius"/>
    </source>
</evidence>
<accession>A0AA86GJD2</accession>
<keyword evidence="4" id="KW-1185">Reference proteome</keyword>
<dbReference type="Proteomes" id="UP000058599">
    <property type="component" value="Chromosome"/>
</dbReference>
<keyword evidence="2" id="KW-0472">Membrane</keyword>
<evidence type="ECO:0000313" key="4">
    <source>
        <dbReference type="Proteomes" id="UP000058599"/>
    </source>
</evidence>
<feature type="compositionally biased region" description="Basic and acidic residues" evidence="1">
    <location>
        <begin position="112"/>
        <end position="128"/>
    </location>
</feature>
<dbReference type="RefSeq" id="WP_067186892.1">
    <property type="nucleotide sequence ID" value="NZ_CP012199.1"/>
</dbReference>
<reference evidence="3 4" key="1">
    <citation type="journal article" date="2016" name="BMC Genomics">
        <title>Genomic analysis of the nitrate-respiring Sphingopyxis granuli (formerly Sphingomonas macrogoltabida) strain TFA.</title>
        <authorList>
            <person name="Garcia-Romero I."/>
            <person name="Perez-Pulido A.J."/>
            <person name="Gonzalez-Flores Y.E."/>
            <person name="Reyes-Ramirez F."/>
            <person name="Santero E."/>
            <person name="Floriano B."/>
        </authorList>
    </citation>
    <scope>NUCLEOTIDE SEQUENCE [LARGE SCALE GENOMIC DNA]</scope>
    <source>
        <strain evidence="3 4">TFA</strain>
    </source>
</reference>
<dbReference type="KEGG" id="sgi:SGRAN_0900"/>
<organism evidence="3 4">
    <name type="scientific">Sphingopyxis granuli</name>
    <dbReference type="NCBI Taxonomy" id="267128"/>
    <lineage>
        <taxon>Bacteria</taxon>
        <taxon>Pseudomonadati</taxon>
        <taxon>Pseudomonadota</taxon>
        <taxon>Alphaproteobacteria</taxon>
        <taxon>Sphingomonadales</taxon>
        <taxon>Sphingomonadaceae</taxon>
        <taxon>Sphingopyxis</taxon>
    </lineage>
</organism>
<feature type="transmembrane region" description="Helical" evidence="2">
    <location>
        <begin position="26"/>
        <end position="54"/>
    </location>
</feature>
<dbReference type="EMBL" id="CP012199">
    <property type="protein sequence ID" value="AMG73294.1"/>
    <property type="molecule type" value="Genomic_DNA"/>
</dbReference>
<gene>
    <name evidence="3" type="ORF">SGRAN_0900</name>
</gene>
<dbReference type="AlphaFoldDB" id="A0AA86GJD2"/>
<name>A0AA86GJD2_9SPHN</name>
<keyword evidence="2" id="KW-1133">Transmembrane helix</keyword>
<proteinExistence type="predicted"/>
<feature type="transmembrane region" description="Helical" evidence="2">
    <location>
        <begin position="74"/>
        <end position="100"/>
    </location>
</feature>
<evidence type="ECO:0000256" key="1">
    <source>
        <dbReference type="SAM" id="MobiDB-lite"/>
    </source>
</evidence>